<dbReference type="AlphaFoldDB" id="A0AAP0K1T2"/>
<keyword evidence="3" id="KW-1185">Reference proteome</keyword>
<comment type="caution">
    <text evidence="2">The sequence shown here is derived from an EMBL/GenBank/DDBJ whole genome shotgun (WGS) entry which is preliminary data.</text>
</comment>
<name>A0AAP0K1T2_9MAGN</name>
<accession>A0AAP0K1T2</accession>
<evidence type="ECO:0000256" key="1">
    <source>
        <dbReference type="SAM" id="SignalP"/>
    </source>
</evidence>
<feature type="chain" id="PRO_5042977400" evidence="1">
    <location>
        <begin position="25"/>
        <end position="50"/>
    </location>
</feature>
<dbReference type="Proteomes" id="UP001420932">
    <property type="component" value="Unassembled WGS sequence"/>
</dbReference>
<keyword evidence="1" id="KW-0732">Signal</keyword>
<sequence>MKVSAAIVIFILALTVASMEMVTATTDHGCHCDDGSRFYCGGSWEQPVDS</sequence>
<feature type="signal peptide" evidence="1">
    <location>
        <begin position="1"/>
        <end position="24"/>
    </location>
</feature>
<dbReference type="EMBL" id="JBBNAF010000005">
    <property type="protein sequence ID" value="KAK9143553.1"/>
    <property type="molecule type" value="Genomic_DNA"/>
</dbReference>
<protein>
    <submittedName>
        <fullName evidence="2">Uncharacterized protein</fullName>
    </submittedName>
</protein>
<organism evidence="2 3">
    <name type="scientific">Stephania yunnanensis</name>
    <dbReference type="NCBI Taxonomy" id="152371"/>
    <lineage>
        <taxon>Eukaryota</taxon>
        <taxon>Viridiplantae</taxon>
        <taxon>Streptophyta</taxon>
        <taxon>Embryophyta</taxon>
        <taxon>Tracheophyta</taxon>
        <taxon>Spermatophyta</taxon>
        <taxon>Magnoliopsida</taxon>
        <taxon>Ranunculales</taxon>
        <taxon>Menispermaceae</taxon>
        <taxon>Menispermoideae</taxon>
        <taxon>Cissampelideae</taxon>
        <taxon>Stephania</taxon>
    </lineage>
</organism>
<proteinExistence type="predicted"/>
<gene>
    <name evidence="2" type="ORF">Syun_012953</name>
</gene>
<reference evidence="2 3" key="1">
    <citation type="submission" date="2024-01" db="EMBL/GenBank/DDBJ databases">
        <title>Genome assemblies of Stephania.</title>
        <authorList>
            <person name="Yang L."/>
        </authorList>
    </citation>
    <scope>NUCLEOTIDE SEQUENCE [LARGE SCALE GENOMIC DNA]</scope>
    <source>
        <strain evidence="2">YNDBR</strain>
        <tissue evidence="2">Leaf</tissue>
    </source>
</reference>
<evidence type="ECO:0000313" key="2">
    <source>
        <dbReference type="EMBL" id="KAK9143553.1"/>
    </source>
</evidence>
<evidence type="ECO:0000313" key="3">
    <source>
        <dbReference type="Proteomes" id="UP001420932"/>
    </source>
</evidence>